<sequence length="157" mass="18461">MEKTWIANLLPQDEYREKRLLYFIAEAVFILGVSLFLYLMVESFIVEMDMPGDRMALLCIGFLITYTTLRSTLTGIEYPDVASEKRYQKEKRLRIYSTIHFWIIFLFISILFKGIPSNLEETFDIVGSATFAAIFFFILNYLSLKKSYKKNKDLLDD</sequence>
<evidence type="ECO:0000313" key="2">
    <source>
        <dbReference type="EMBL" id="MBP2258443.1"/>
    </source>
</evidence>
<dbReference type="EMBL" id="JAGIKX010000026">
    <property type="protein sequence ID" value="MBP2258443.1"/>
    <property type="molecule type" value="Genomic_DNA"/>
</dbReference>
<gene>
    <name evidence="2" type="ORF">J2Z81_002426</name>
</gene>
<organism evidence="2 3">
    <name type="scientific">Virgibacillus alimentarius</name>
    <dbReference type="NCBI Taxonomy" id="698769"/>
    <lineage>
        <taxon>Bacteria</taxon>
        <taxon>Bacillati</taxon>
        <taxon>Bacillota</taxon>
        <taxon>Bacilli</taxon>
        <taxon>Bacillales</taxon>
        <taxon>Bacillaceae</taxon>
        <taxon>Virgibacillus</taxon>
    </lineage>
</organism>
<evidence type="ECO:0000313" key="3">
    <source>
        <dbReference type="Proteomes" id="UP001519294"/>
    </source>
</evidence>
<feature type="transmembrane region" description="Helical" evidence="1">
    <location>
        <begin position="125"/>
        <end position="144"/>
    </location>
</feature>
<keyword evidence="1" id="KW-0472">Membrane</keyword>
<feature type="transmembrane region" description="Helical" evidence="1">
    <location>
        <begin position="20"/>
        <end position="40"/>
    </location>
</feature>
<feature type="transmembrane region" description="Helical" evidence="1">
    <location>
        <begin position="55"/>
        <end position="73"/>
    </location>
</feature>
<feature type="transmembrane region" description="Helical" evidence="1">
    <location>
        <begin position="93"/>
        <end position="113"/>
    </location>
</feature>
<keyword evidence="1" id="KW-1133">Transmembrane helix</keyword>
<reference evidence="2 3" key="1">
    <citation type="submission" date="2021-03" db="EMBL/GenBank/DDBJ databases">
        <title>Genomic Encyclopedia of Type Strains, Phase IV (KMG-IV): sequencing the most valuable type-strain genomes for metagenomic binning, comparative biology and taxonomic classification.</title>
        <authorList>
            <person name="Goeker M."/>
        </authorList>
    </citation>
    <scope>NUCLEOTIDE SEQUENCE [LARGE SCALE GENOMIC DNA]</scope>
    <source>
        <strain evidence="2 3">DSM 25790</strain>
    </source>
</reference>
<accession>A0ABS4SAA8</accession>
<protein>
    <submittedName>
        <fullName evidence="2">Heme/copper-type cytochrome/quinol oxidase subunit 3</fullName>
    </submittedName>
</protein>
<name>A0ABS4SAA8_9BACI</name>
<dbReference type="RefSeq" id="WP_226371430.1">
    <property type="nucleotide sequence ID" value="NZ_JAGIKX010000026.1"/>
</dbReference>
<comment type="caution">
    <text evidence="2">The sequence shown here is derived from an EMBL/GenBank/DDBJ whole genome shotgun (WGS) entry which is preliminary data.</text>
</comment>
<proteinExistence type="predicted"/>
<dbReference type="Proteomes" id="UP001519294">
    <property type="component" value="Unassembled WGS sequence"/>
</dbReference>
<keyword evidence="1" id="KW-0812">Transmembrane</keyword>
<keyword evidence="3" id="KW-1185">Reference proteome</keyword>
<evidence type="ECO:0000256" key="1">
    <source>
        <dbReference type="SAM" id="Phobius"/>
    </source>
</evidence>